<organism evidence="4 5">
    <name type="scientific">Niastella soli</name>
    <dbReference type="NCBI Taxonomy" id="2821487"/>
    <lineage>
        <taxon>Bacteria</taxon>
        <taxon>Pseudomonadati</taxon>
        <taxon>Bacteroidota</taxon>
        <taxon>Chitinophagia</taxon>
        <taxon>Chitinophagales</taxon>
        <taxon>Chitinophagaceae</taxon>
        <taxon>Niastella</taxon>
    </lineage>
</organism>
<keyword evidence="1 2" id="KW-0597">Phosphoprotein</keyword>
<dbReference type="PANTHER" id="PTHR44591:SF3">
    <property type="entry name" value="RESPONSE REGULATORY DOMAIN-CONTAINING PROTEIN"/>
    <property type="match status" value="1"/>
</dbReference>
<evidence type="ECO:0000313" key="5">
    <source>
        <dbReference type="Proteomes" id="UP000677244"/>
    </source>
</evidence>
<name>A0ABS3YZX0_9BACT</name>
<dbReference type="InterPro" id="IPR058245">
    <property type="entry name" value="NreC/VraR/RcsB-like_REC"/>
</dbReference>
<evidence type="ECO:0000256" key="1">
    <source>
        <dbReference type="ARBA" id="ARBA00022553"/>
    </source>
</evidence>
<reference evidence="4 5" key="1">
    <citation type="submission" date="2021-03" db="EMBL/GenBank/DDBJ databases">
        <title>Assistant Professor.</title>
        <authorList>
            <person name="Huq M.A."/>
        </authorList>
    </citation>
    <scope>NUCLEOTIDE SEQUENCE [LARGE SCALE GENOMIC DNA]</scope>
    <source>
        <strain evidence="4 5">MAH-29</strain>
    </source>
</reference>
<dbReference type="Gene3D" id="3.40.50.2300">
    <property type="match status" value="1"/>
</dbReference>
<proteinExistence type="predicted"/>
<feature type="modified residue" description="4-aspartylphosphate" evidence="2">
    <location>
        <position position="58"/>
    </location>
</feature>
<dbReference type="SMART" id="SM00448">
    <property type="entry name" value="REC"/>
    <property type="match status" value="1"/>
</dbReference>
<feature type="domain" description="Response regulatory" evidence="3">
    <location>
        <begin position="7"/>
        <end position="123"/>
    </location>
</feature>
<dbReference type="Pfam" id="PF00072">
    <property type="entry name" value="Response_reg"/>
    <property type="match status" value="1"/>
</dbReference>
<evidence type="ECO:0000259" key="3">
    <source>
        <dbReference type="PROSITE" id="PS50110"/>
    </source>
</evidence>
<accession>A0ABS3YZX0</accession>
<dbReference type="EMBL" id="JAGHKO010000010">
    <property type="protein sequence ID" value="MBO9203460.1"/>
    <property type="molecule type" value="Genomic_DNA"/>
</dbReference>
<dbReference type="RefSeq" id="WP_209141513.1">
    <property type="nucleotide sequence ID" value="NZ_JAGHKO010000010.1"/>
</dbReference>
<sequence length="128" mass="13832">MNSLGVKVALVDDSPVIRNGIQEILSMWGYEVVLTAINGKDLLRQLTPTNAPDICITDLNMPVMNGYETIAALKEQWPGIKIIAFSITSNSSEGLRALHAGAHAFVSKTGSIVELQKVLQQMQQLAGI</sequence>
<dbReference type="InterPro" id="IPR001789">
    <property type="entry name" value="Sig_transdc_resp-reg_receiver"/>
</dbReference>
<keyword evidence="5" id="KW-1185">Reference proteome</keyword>
<dbReference type="SUPFAM" id="SSF52172">
    <property type="entry name" value="CheY-like"/>
    <property type="match status" value="1"/>
</dbReference>
<dbReference type="Proteomes" id="UP000677244">
    <property type="component" value="Unassembled WGS sequence"/>
</dbReference>
<protein>
    <submittedName>
        <fullName evidence="4">Response regulator transcription factor</fullName>
    </submittedName>
</protein>
<gene>
    <name evidence="4" type="ORF">J7I42_24460</name>
</gene>
<dbReference type="InterPro" id="IPR011006">
    <property type="entry name" value="CheY-like_superfamily"/>
</dbReference>
<dbReference type="CDD" id="cd17535">
    <property type="entry name" value="REC_NarL-like"/>
    <property type="match status" value="1"/>
</dbReference>
<dbReference type="PANTHER" id="PTHR44591">
    <property type="entry name" value="STRESS RESPONSE REGULATOR PROTEIN 1"/>
    <property type="match status" value="1"/>
</dbReference>
<dbReference type="PROSITE" id="PS50110">
    <property type="entry name" value="RESPONSE_REGULATORY"/>
    <property type="match status" value="1"/>
</dbReference>
<dbReference type="InterPro" id="IPR050595">
    <property type="entry name" value="Bact_response_regulator"/>
</dbReference>
<evidence type="ECO:0000256" key="2">
    <source>
        <dbReference type="PROSITE-ProRule" id="PRU00169"/>
    </source>
</evidence>
<evidence type="ECO:0000313" key="4">
    <source>
        <dbReference type="EMBL" id="MBO9203460.1"/>
    </source>
</evidence>
<comment type="caution">
    <text evidence="4">The sequence shown here is derived from an EMBL/GenBank/DDBJ whole genome shotgun (WGS) entry which is preliminary data.</text>
</comment>